<dbReference type="InterPro" id="IPR016181">
    <property type="entry name" value="Acyl_CoA_acyltransferase"/>
</dbReference>
<dbReference type="Proteomes" id="UP000049855">
    <property type="component" value="Unassembled WGS sequence"/>
</dbReference>
<dbReference type="Pfam" id="PF13302">
    <property type="entry name" value="Acetyltransf_3"/>
    <property type="match status" value="1"/>
</dbReference>
<keyword evidence="2" id="KW-0808">Transferase</keyword>
<dbReference type="EMBL" id="CTRP01000003">
    <property type="protein sequence ID" value="CQR70833.1"/>
    <property type="molecule type" value="Genomic_DNA"/>
</dbReference>
<dbReference type="InterPro" id="IPR051531">
    <property type="entry name" value="N-acetyltransferase"/>
</dbReference>
<dbReference type="GO" id="GO:0005737">
    <property type="term" value="C:cytoplasm"/>
    <property type="evidence" value="ECO:0007669"/>
    <property type="project" value="TreeGrafter"/>
</dbReference>
<dbReference type="InterPro" id="IPR000182">
    <property type="entry name" value="GNAT_dom"/>
</dbReference>
<organism evidence="2 3">
    <name type="scientific">Sporomusa ovata</name>
    <dbReference type="NCBI Taxonomy" id="2378"/>
    <lineage>
        <taxon>Bacteria</taxon>
        <taxon>Bacillati</taxon>
        <taxon>Bacillota</taxon>
        <taxon>Negativicutes</taxon>
        <taxon>Selenomonadales</taxon>
        <taxon>Sporomusaceae</taxon>
        <taxon>Sporomusa</taxon>
    </lineage>
</organism>
<dbReference type="GO" id="GO:0008999">
    <property type="term" value="F:protein-N-terminal-alanine acetyltransferase activity"/>
    <property type="evidence" value="ECO:0007669"/>
    <property type="project" value="TreeGrafter"/>
</dbReference>
<dbReference type="SUPFAM" id="SSF55729">
    <property type="entry name" value="Acyl-CoA N-acyltransferases (Nat)"/>
    <property type="match status" value="1"/>
</dbReference>
<sequence>MIIINQQNPFPAIETDRLILRQLLTDDATILLQYWSAPEVTEYLTLEPFKKLEEAVAMIELLNSLPESNQGIRWAITSRQEGKVLGTCGFHNYNPEHCRAEMGYELGQAYWRQGFMTEALTAILHYGFEKMAVNRIEAFVNVGNIKSTGTLEKMGFKLDGLLREYEFARGKFVDQYCYSLLKSDY</sequence>
<evidence type="ECO:0000313" key="3">
    <source>
        <dbReference type="Proteomes" id="UP000049855"/>
    </source>
</evidence>
<feature type="domain" description="N-acetyltransferase" evidence="1">
    <location>
        <begin position="18"/>
        <end position="174"/>
    </location>
</feature>
<dbReference type="Gene3D" id="3.40.630.30">
    <property type="match status" value="1"/>
</dbReference>
<name>A0A0U1KVA5_9FIRM</name>
<accession>A0A0U1KVA5</accession>
<dbReference type="AlphaFoldDB" id="A0A0U1KVA5"/>
<evidence type="ECO:0000313" key="2">
    <source>
        <dbReference type="EMBL" id="CQR70833.1"/>
    </source>
</evidence>
<protein>
    <submittedName>
        <fullName evidence="2">GNAT family acetyltransferase Bsu1853 (YoaA)</fullName>
    </submittedName>
</protein>
<dbReference type="RefSeq" id="WP_021169553.1">
    <property type="nucleotide sequence ID" value="NZ_CTRP01000003.1"/>
</dbReference>
<gene>
    <name evidence="2" type="ORF">SpAn4DRAFT_1811</name>
</gene>
<proteinExistence type="predicted"/>
<dbReference type="PROSITE" id="PS51186">
    <property type="entry name" value="GNAT"/>
    <property type="match status" value="1"/>
</dbReference>
<dbReference type="PANTHER" id="PTHR43792:SF9">
    <property type="entry name" value="RIBOSOMAL-PROTEIN-ALANINE ACETYLTRANSFERASE"/>
    <property type="match status" value="1"/>
</dbReference>
<dbReference type="PANTHER" id="PTHR43792">
    <property type="entry name" value="GNAT FAMILY, PUTATIVE (AFU_ORTHOLOGUE AFUA_3G00765)-RELATED-RELATED"/>
    <property type="match status" value="1"/>
</dbReference>
<keyword evidence="3" id="KW-1185">Reference proteome</keyword>
<evidence type="ECO:0000259" key="1">
    <source>
        <dbReference type="PROSITE" id="PS51186"/>
    </source>
</evidence>
<reference evidence="3" key="1">
    <citation type="submission" date="2015-03" db="EMBL/GenBank/DDBJ databases">
        <authorList>
            <person name="Nijsse Bart"/>
        </authorList>
    </citation>
    <scope>NUCLEOTIDE SEQUENCE [LARGE SCALE GENOMIC DNA]</scope>
</reference>